<dbReference type="CDD" id="cd22823">
    <property type="entry name" value="Gal_Rha_Lectin"/>
    <property type="match status" value="2"/>
</dbReference>
<evidence type="ECO:0000313" key="4">
    <source>
        <dbReference type="RefSeq" id="XP_002739401.1"/>
    </source>
</evidence>
<dbReference type="InterPro" id="IPR000922">
    <property type="entry name" value="Lectin_gal-bd_dom"/>
</dbReference>
<evidence type="ECO:0000313" key="3">
    <source>
        <dbReference type="Proteomes" id="UP000694865"/>
    </source>
</evidence>
<evidence type="ECO:0000259" key="2">
    <source>
        <dbReference type="PROSITE" id="PS50228"/>
    </source>
</evidence>
<dbReference type="InterPro" id="IPR043159">
    <property type="entry name" value="Lectin_gal-bd_sf"/>
</dbReference>
<dbReference type="Proteomes" id="UP000694865">
    <property type="component" value="Unplaced"/>
</dbReference>
<proteinExistence type="predicted"/>
<dbReference type="Pfam" id="PF02140">
    <property type="entry name" value="SUEL_Lectin"/>
    <property type="match status" value="2"/>
</dbReference>
<gene>
    <name evidence="4" type="primary">LOC100378737</name>
</gene>
<reference evidence="4" key="1">
    <citation type="submission" date="2025-08" db="UniProtKB">
        <authorList>
            <consortium name="RefSeq"/>
        </authorList>
    </citation>
    <scope>IDENTIFICATION</scope>
    <source>
        <tissue evidence="4">Testes</tissue>
    </source>
</reference>
<dbReference type="Gene3D" id="2.60.120.740">
    <property type="match status" value="2"/>
</dbReference>
<feature type="signal peptide" evidence="1">
    <location>
        <begin position="1"/>
        <end position="16"/>
    </location>
</feature>
<keyword evidence="1" id="KW-0732">Signal</keyword>
<protein>
    <submittedName>
        <fullName evidence="4">Uncharacterized protein LOC100378737</fullName>
    </submittedName>
</protein>
<organism evidence="3 4">
    <name type="scientific">Saccoglossus kowalevskii</name>
    <name type="common">Acorn worm</name>
    <dbReference type="NCBI Taxonomy" id="10224"/>
    <lineage>
        <taxon>Eukaryota</taxon>
        <taxon>Metazoa</taxon>
        <taxon>Hemichordata</taxon>
        <taxon>Enteropneusta</taxon>
        <taxon>Harrimaniidae</taxon>
        <taxon>Saccoglossus</taxon>
    </lineage>
</organism>
<name>A0ABM0GXB1_SACKO</name>
<dbReference type="GeneID" id="100378737"/>
<dbReference type="RefSeq" id="XP_002739401.1">
    <property type="nucleotide sequence ID" value="XM_002739355.1"/>
</dbReference>
<feature type="domain" description="SUEL-type lectin" evidence="2">
    <location>
        <begin position="128"/>
        <end position="214"/>
    </location>
</feature>
<dbReference type="PANTHER" id="PTHR46780">
    <property type="entry name" value="PROTEIN EVA-1"/>
    <property type="match status" value="1"/>
</dbReference>
<feature type="chain" id="PRO_5045115641" evidence="1">
    <location>
        <begin position="17"/>
        <end position="429"/>
    </location>
</feature>
<keyword evidence="3" id="KW-1185">Reference proteome</keyword>
<evidence type="ECO:0000256" key="1">
    <source>
        <dbReference type="SAM" id="SignalP"/>
    </source>
</evidence>
<accession>A0ABM0GXB1</accession>
<dbReference type="PROSITE" id="PS50228">
    <property type="entry name" value="SUEL_LECTIN"/>
    <property type="match status" value="1"/>
</dbReference>
<sequence length="429" mass="47250">MASVIMILLLAVPALCDPVSIYPEHEVDDEIQYLGCFRESRNPVLALPVHHGSLGGCIYERFIQCRNTVINHGHDVFGFKRDDKCFSGDTAADTYDMFGYSNNCDYDAEAPCSSNARDVFANVYKTTSCQKEMFEIFCNNGGTIQIVDGFYGRNGAGVCGDDAEEGETCQSDVTNILKKLCDGETYCTKNTVFSVFGDPCNHQPKHLDIRYYCGHRNLPPLDLGNGGDDDDEDSETEGDLIRLGCFRDVQIGDGRALPEAMGELNGECSSILEMCADLAVHYDVFGIRPAIDSTPAKCFSGDDAGDEYDIYGVKDECEGWNAREVYAYVKRSVTCQKEMMELSCDSGEIRILAAYYGWGGLLDVCGNEVDAESPCVEDVKEIVQGICEGKTSCRKNTVMSVYGNPCPDDRAKHLVVTYYCGHPRLPLLA</sequence>